<dbReference type="AlphaFoldDB" id="J6F5N3"/>
<gene>
    <name evidence="5" type="ORF">A1Q1_08294</name>
</gene>
<dbReference type="HOGENOM" id="CLU_714084_0_0_1"/>
<dbReference type="VEuPathDB" id="FungiDB:A1Q1_08294"/>
<dbReference type="GeneID" id="25991806"/>
<keyword evidence="1 2" id="KW-0694">RNA-binding</keyword>
<dbReference type="InterPro" id="IPR035979">
    <property type="entry name" value="RBD_domain_sf"/>
</dbReference>
<dbReference type="PANTHER" id="PTHR48029">
    <property type="entry name" value="NUCLEOLAR PROTEIN 8"/>
    <property type="match status" value="1"/>
</dbReference>
<dbReference type="PROSITE" id="PS50102">
    <property type="entry name" value="RRM"/>
    <property type="match status" value="1"/>
</dbReference>
<evidence type="ECO:0000256" key="2">
    <source>
        <dbReference type="PROSITE-ProRule" id="PRU00176"/>
    </source>
</evidence>
<dbReference type="Proteomes" id="UP000002748">
    <property type="component" value="Unassembled WGS sequence"/>
</dbReference>
<feature type="domain" description="RRM" evidence="4">
    <location>
        <begin position="8"/>
        <end position="106"/>
    </location>
</feature>
<dbReference type="KEGG" id="tasa:A1Q1_08294"/>
<organism evidence="5 6">
    <name type="scientific">Trichosporon asahii var. asahii (strain ATCC 90039 / CBS 2479 / JCM 2466 / KCTC 7840 / NBRC 103889/ NCYC 2677 / UAMH 7654)</name>
    <name type="common">Yeast</name>
    <dbReference type="NCBI Taxonomy" id="1186058"/>
    <lineage>
        <taxon>Eukaryota</taxon>
        <taxon>Fungi</taxon>
        <taxon>Dikarya</taxon>
        <taxon>Basidiomycota</taxon>
        <taxon>Agaricomycotina</taxon>
        <taxon>Tremellomycetes</taxon>
        <taxon>Trichosporonales</taxon>
        <taxon>Trichosporonaceae</taxon>
        <taxon>Trichosporon</taxon>
    </lineage>
</organism>
<accession>J6F5N3</accession>
<proteinExistence type="predicted"/>
<dbReference type="OrthoDB" id="21643at2759"/>
<evidence type="ECO:0000313" key="5">
    <source>
        <dbReference type="EMBL" id="EJT50592.1"/>
    </source>
</evidence>
<dbReference type="EMBL" id="ALBS01000097">
    <property type="protein sequence ID" value="EJT50592.1"/>
    <property type="molecule type" value="Genomic_DNA"/>
</dbReference>
<dbReference type="PANTHER" id="PTHR48029:SF1">
    <property type="entry name" value="NUCLEOLAR PROTEIN 8"/>
    <property type="match status" value="1"/>
</dbReference>
<evidence type="ECO:0000259" key="4">
    <source>
        <dbReference type="PROSITE" id="PS50102"/>
    </source>
</evidence>
<reference evidence="5 6" key="1">
    <citation type="journal article" date="2012" name="Eukaryot. Cell">
        <title>Draft genome sequence of CBS 2479, the standard type strain of Trichosporon asahii.</title>
        <authorList>
            <person name="Yang R.Y."/>
            <person name="Li H.T."/>
            <person name="Zhu H."/>
            <person name="Zhou G.P."/>
            <person name="Wang M."/>
            <person name="Wang L."/>
        </authorList>
    </citation>
    <scope>NUCLEOTIDE SEQUENCE [LARGE SCALE GENOMIC DNA]</scope>
    <source>
        <strain evidence="6">ATCC 90039 / CBS 2479 / JCM 2466 / KCTC 7840 / NCYC 2677 / UAMH 7654</strain>
    </source>
</reference>
<name>J6F5N3_TRIAS</name>
<protein>
    <recommendedName>
        <fullName evidence="4">RRM domain-containing protein</fullName>
    </recommendedName>
</protein>
<dbReference type="GO" id="GO:0003723">
    <property type="term" value="F:RNA binding"/>
    <property type="evidence" value="ECO:0007669"/>
    <property type="project" value="UniProtKB-UniRule"/>
</dbReference>
<feature type="compositionally biased region" description="Acidic residues" evidence="3">
    <location>
        <begin position="267"/>
        <end position="276"/>
    </location>
</feature>
<feature type="region of interest" description="Disordered" evidence="3">
    <location>
        <begin position="169"/>
        <end position="193"/>
    </location>
</feature>
<dbReference type="InterPro" id="IPR000504">
    <property type="entry name" value="RRM_dom"/>
</dbReference>
<evidence type="ECO:0000313" key="6">
    <source>
        <dbReference type="Proteomes" id="UP000002748"/>
    </source>
</evidence>
<dbReference type="InterPro" id="IPR012677">
    <property type="entry name" value="Nucleotide-bd_a/b_plait_sf"/>
</dbReference>
<evidence type="ECO:0000256" key="3">
    <source>
        <dbReference type="SAM" id="MobiDB-lite"/>
    </source>
</evidence>
<dbReference type="Gene3D" id="3.30.70.330">
    <property type="match status" value="1"/>
</dbReference>
<feature type="compositionally biased region" description="Polar residues" evidence="3">
    <location>
        <begin position="376"/>
        <end position="387"/>
    </location>
</feature>
<comment type="caution">
    <text evidence="5">The sequence shown here is derived from an EMBL/GenBank/DDBJ whole genome shotgun (WGS) entry which is preliminary data.</text>
</comment>
<sequence length="387" mass="43396">MNEPTVVKRLHISGLTPQITQDHLRDRFKSFGTVLDLEVPGPNAFGEPRAFVYLNIETTPAQLRKCEWQFWKGRASLGFTELTSGLNIMSGAHWRGAQLRLAEAKPRWDVKYASGSASSSKGDEAKRARKRLRRAIVQTGGKHAQDMRLVTEPRGKFWKIENGHLVRPISMRPSHPLPPALSAETKEKVARRPMKRMPRRVIDPERWGAAHEVFPELDVEREDGWEFESADEEEEDDEGRVLLGHWRRGEESSPVYGRVQPSAEDLYATEESESEYDAGSRASSPMFPARDGSASPLFPNRDRLASPLFPSRADRERSASPLFPSRREERERSASPLFPSRAADGEREPSSPSEGAADAGSDRSVSPLFPTRMPRSGSSSPLFPSRT</sequence>
<feature type="region of interest" description="Disordered" evidence="3">
    <location>
        <begin position="251"/>
        <end position="387"/>
    </location>
</feature>
<dbReference type="SUPFAM" id="SSF54928">
    <property type="entry name" value="RNA-binding domain, RBD"/>
    <property type="match status" value="1"/>
</dbReference>
<evidence type="ECO:0000256" key="1">
    <source>
        <dbReference type="ARBA" id="ARBA00022884"/>
    </source>
</evidence>
<dbReference type="RefSeq" id="XP_014181916.1">
    <property type="nucleotide sequence ID" value="XM_014326441.1"/>
</dbReference>